<reference evidence="2" key="1">
    <citation type="submission" date="2020-08" db="EMBL/GenBank/DDBJ databases">
        <title>Multicomponent nature underlies the extraordinary mechanical properties of spider dragline silk.</title>
        <authorList>
            <person name="Kono N."/>
            <person name="Nakamura H."/>
            <person name="Mori M."/>
            <person name="Yoshida Y."/>
            <person name="Ohtoshi R."/>
            <person name="Malay A.D."/>
            <person name="Moran D.A.P."/>
            <person name="Tomita M."/>
            <person name="Numata K."/>
            <person name="Arakawa K."/>
        </authorList>
    </citation>
    <scope>NUCLEOTIDE SEQUENCE</scope>
</reference>
<organism evidence="2 3">
    <name type="scientific">Nephila pilipes</name>
    <name type="common">Giant wood spider</name>
    <name type="synonym">Nephila maculata</name>
    <dbReference type="NCBI Taxonomy" id="299642"/>
    <lineage>
        <taxon>Eukaryota</taxon>
        <taxon>Metazoa</taxon>
        <taxon>Ecdysozoa</taxon>
        <taxon>Arthropoda</taxon>
        <taxon>Chelicerata</taxon>
        <taxon>Arachnida</taxon>
        <taxon>Araneae</taxon>
        <taxon>Araneomorphae</taxon>
        <taxon>Entelegynae</taxon>
        <taxon>Araneoidea</taxon>
        <taxon>Nephilidae</taxon>
        <taxon>Nephila</taxon>
    </lineage>
</organism>
<proteinExistence type="predicted"/>
<dbReference type="Pfam" id="PF00078">
    <property type="entry name" value="RVT_1"/>
    <property type="match status" value="1"/>
</dbReference>
<accession>A0A8X6MUL5</accession>
<dbReference type="PANTHER" id="PTHR24559">
    <property type="entry name" value="TRANSPOSON TY3-I GAG-POL POLYPROTEIN"/>
    <property type="match status" value="1"/>
</dbReference>
<dbReference type="InterPro" id="IPR053134">
    <property type="entry name" value="RNA-dir_DNA_polymerase"/>
</dbReference>
<gene>
    <name evidence="2" type="primary">pol_1604</name>
    <name evidence="2" type="ORF">NPIL_325661</name>
</gene>
<protein>
    <submittedName>
        <fullName evidence="2">Retrovirus-related Pol polyprotein from transposon opus</fullName>
    </submittedName>
</protein>
<sequence>MENVVKRTAGKRYNSKMDIKSEFNTICIRETEIYKTGFVMPNGHFEFLRMPFCITNGLSTMTKAIKLAYNHLAPQNVNTYIDDISTSHDDLNYHLKVLYKIFEATHNASFKLTLGKSYLAVSEISFFGRILSQDGERPNPEHRASVKRY</sequence>
<keyword evidence="3" id="KW-1185">Reference proteome</keyword>
<dbReference type="GO" id="GO:0071897">
    <property type="term" value="P:DNA biosynthetic process"/>
    <property type="evidence" value="ECO:0007669"/>
    <property type="project" value="UniProtKB-ARBA"/>
</dbReference>
<dbReference type="PANTHER" id="PTHR24559:SF444">
    <property type="entry name" value="REVERSE TRANSCRIPTASE DOMAIN-CONTAINING PROTEIN"/>
    <property type="match status" value="1"/>
</dbReference>
<dbReference type="AlphaFoldDB" id="A0A8X6MUL5"/>
<feature type="domain" description="Reverse transcriptase" evidence="1">
    <location>
        <begin position="5"/>
        <end position="128"/>
    </location>
</feature>
<dbReference type="Gene3D" id="3.10.10.10">
    <property type="entry name" value="HIV Type 1 Reverse Transcriptase, subunit A, domain 1"/>
    <property type="match status" value="1"/>
</dbReference>
<dbReference type="InterPro" id="IPR043128">
    <property type="entry name" value="Rev_trsase/Diguanyl_cyclase"/>
</dbReference>
<evidence type="ECO:0000259" key="1">
    <source>
        <dbReference type="Pfam" id="PF00078"/>
    </source>
</evidence>
<evidence type="ECO:0000313" key="3">
    <source>
        <dbReference type="Proteomes" id="UP000887013"/>
    </source>
</evidence>
<dbReference type="Gene3D" id="3.30.70.270">
    <property type="match status" value="1"/>
</dbReference>
<dbReference type="SUPFAM" id="SSF56672">
    <property type="entry name" value="DNA/RNA polymerases"/>
    <property type="match status" value="1"/>
</dbReference>
<evidence type="ECO:0000313" key="2">
    <source>
        <dbReference type="EMBL" id="GFS78861.1"/>
    </source>
</evidence>
<dbReference type="Proteomes" id="UP000887013">
    <property type="component" value="Unassembled WGS sequence"/>
</dbReference>
<dbReference type="EMBL" id="BMAW01051129">
    <property type="protein sequence ID" value="GFS78861.1"/>
    <property type="molecule type" value="Genomic_DNA"/>
</dbReference>
<dbReference type="OrthoDB" id="1430630at2759"/>
<comment type="caution">
    <text evidence="2">The sequence shown here is derived from an EMBL/GenBank/DDBJ whole genome shotgun (WGS) entry which is preliminary data.</text>
</comment>
<dbReference type="InterPro" id="IPR043502">
    <property type="entry name" value="DNA/RNA_pol_sf"/>
</dbReference>
<name>A0A8X6MUL5_NEPPI</name>
<dbReference type="InterPro" id="IPR000477">
    <property type="entry name" value="RT_dom"/>
</dbReference>